<proteinExistence type="evidence at protein level"/>
<keyword evidence="5 9" id="KW-0732">Signal</keyword>
<dbReference type="GO" id="GO:0045087">
    <property type="term" value="P:innate immune response"/>
    <property type="evidence" value="ECO:0007669"/>
    <property type="project" value="InterPro"/>
</dbReference>
<dbReference type="GO" id="GO:0005576">
    <property type="term" value="C:extracellular region"/>
    <property type="evidence" value="ECO:0007669"/>
    <property type="project" value="UniProtKB-SubCell"/>
</dbReference>
<reference evidence="11" key="4">
    <citation type="submission" date="2025-08" db="UniProtKB">
        <authorList>
            <consortium name="Ensembl"/>
        </authorList>
    </citation>
    <scope>IDENTIFICATION</scope>
</reference>
<evidence type="ECO:0000259" key="10">
    <source>
        <dbReference type="Pfam" id="PF13841"/>
    </source>
</evidence>
<comment type="similarity">
    <text evidence="2 9">Belongs to the beta-defensin family.</text>
</comment>
<dbReference type="PeptideAtlas" id="A0A494C1K0"/>
<dbReference type="GeneID" id="245915"/>
<evidence type="ECO:0007829" key="14">
    <source>
        <dbReference type="ProteomicsDB" id="A0A494C1K0"/>
    </source>
</evidence>
<keyword evidence="7 9" id="KW-0044">Antibiotic</keyword>
<evidence type="ECO:0000313" key="12">
    <source>
        <dbReference type="Proteomes" id="UP000005640"/>
    </source>
</evidence>
<keyword evidence="13 14" id="KW-1267">Proteomics identification</keyword>
<evidence type="ECO:0000256" key="4">
    <source>
        <dbReference type="ARBA" id="ARBA00022529"/>
    </source>
</evidence>
<dbReference type="SMR" id="A0A494C1K0"/>
<evidence type="ECO:0000256" key="2">
    <source>
        <dbReference type="ARBA" id="ARBA00007371"/>
    </source>
</evidence>
<comment type="subcellular location">
    <subcellularLocation>
        <location evidence="1 9">Secreted</location>
    </subcellularLocation>
</comment>
<evidence type="ECO:0000256" key="1">
    <source>
        <dbReference type="ARBA" id="ARBA00004613"/>
    </source>
</evidence>
<dbReference type="GO" id="GO:0042742">
    <property type="term" value="P:defense response to bacterium"/>
    <property type="evidence" value="ECO:0007669"/>
    <property type="project" value="UniProtKB-UniRule"/>
</dbReference>
<organism evidence="11 12">
    <name type="scientific">Homo sapiens</name>
    <name type="common">Human</name>
    <dbReference type="NCBI Taxonomy" id="9606"/>
    <lineage>
        <taxon>Eukaryota</taxon>
        <taxon>Metazoa</taxon>
        <taxon>Chordata</taxon>
        <taxon>Craniata</taxon>
        <taxon>Vertebrata</taxon>
        <taxon>Euteleostomi</taxon>
        <taxon>Mammalia</taxon>
        <taxon>Eutheria</taxon>
        <taxon>Euarchontoglires</taxon>
        <taxon>Primates</taxon>
        <taxon>Haplorrhini</taxon>
        <taxon>Catarrhini</taxon>
        <taxon>Hominidae</taxon>
        <taxon>Homo</taxon>
    </lineage>
</organism>
<evidence type="ECO:0000256" key="3">
    <source>
        <dbReference type="ARBA" id="ARBA00022525"/>
    </source>
</evidence>
<evidence type="ECO:0000256" key="8">
    <source>
        <dbReference type="ARBA" id="ARBA00023157"/>
    </source>
</evidence>
<dbReference type="RefSeq" id="NP_001355986.1">
    <property type="nucleotide sequence ID" value="NM_001369057.2"/>
</dbReference>
<gene>
    <name evidence="11" type="primary">DEFB112</name>
</gene>
<dbReference type="MANE-Select" id="ENST00000651554.2">
    <property type="protein sequence ID" value="ENSP00000499066.1"/>
    <property type="RefSeq nucleotide sequence ID" value="NM_001369057.2"/>
    <property type="RefSeq protein sequence ID" value="NP_001355986.1"/>
</dbReference>
<evidence type="ECO:0007829" key="13">
    <source>
        <dbReference type="PeptideAtlas" id="A0A494C1K0"/>
    </source>
</evidence>
<dbReference type="EMBL" id="AL138879">
    <property type="status" value="NOT_ANNOTATED_CDS"/>
    <property type="molecule type" value="Genomic_DNA"/>
</dbReference>
<dbReference type="Ensembl" id="ENST00000651554.2">
    <property type="protein sequence ID" value="ENSP00000499066.1"/>
    <property type="gene ID" value="ENSG00000180872.7"/>
</dbReference>
<feature type="domain" description="Beta-defensin" evidence="10">
    <location>
        <begin position="34"/>
        <end position="64"/>
    </location>
</feature>
<evidence type="ECO:0000256" key="9">
    <source>
        <dbReference type="RuleBase" id="RU231113"/>
    </source>
</evidence>
<sequence length="94" mass="10825">MKILLFFCILLFFGVLIPPARSEGHHITFSRWKSCTAIGGRCKNQCDDSEFRISYCARPTTHCCVTECDPTDPNNWIPKDSVGTQEWYPKDSRH</sequence>
<reference evidence="11 12" key="1">
    <citation type="journal article" date="2001" name="Nature">
        <title>Initial sequencing and analysis of the human genome.</title>
        <authorList>
            <consortium name="International Human Genome Sequencing Consortium"/>
            <person name="Lander E.S."/>
            <person name="Linton L.M."/>
            <person name="Birren B."/>
            <person name="Nusbaum C."/>
            <person name="Zody M.C."/>
            <person name="Baldwin J."/>
            <person name="Devon K."/>
            <person name="Dewar K."/>
            <person name="Doyle M."/>
            <person name="FitzHugh W."/>
            <person name="Funke R."/>
            <person name="Gage D."/>
            <person name="Harris K."/>
            <person name="Heaford A."/>
            <person name="Howland J."/>
            <person name="Kann L."/>
            <person name="Lehoczky J."/>
            <person name="LeVine R."/>
            <person name="McEwan P."/>
            <person name="McKernan K."/>
            <person name="Meldrim J."/>
            <person name="Mesirov J.P."/>
            <person name="Miranda C."/>
            <person name="Morris W."/>
            <person name="Naylor J."/>
            <person name="Raymond C."/>
            <person name="Rosetti M."/>
            <person name="Santos R."/>
            <person name="Sheridan A."/>
            <person name="Sougnez C."/>
            <person name="Stange-Thomann N."/>
            <person name="Stojanovic N."/>
            <person name="Subramanian A."/>
            <person name="Wyman D."/>
            <person name="Rogers J."/>
            <person name="Sulston J."/>
            <person name="Ainscough R."/>
            <person name="Beck S."/>
            <person name="Bentley D."/>
            <person name="Burton J."/>
            <person name="Clee C."/>
            <person name="Carter N."/>
            <person name="Coulson A."/>
            <person name="Deadman R."/>
            <person name="Deloukas P."/>
            <person name="Dunham A."/>
            <person name="Dunham I."/>
            <person name="Durbin R."/>
            <person name="French L."/>
            <person name="Grafham D."/>
            <person name="Gregory S."/>
            <person name="Hubbard T."/>
            <person name="Humphray S."/>
            <person name="Hunt A."/>
            <person name="Jones M."/>
            <person name="Lloyd C."/>
            <person name="McMurray A."/>
            <person name="Matthews L."/>
            <person name="Mercer S."/>
            <person name="Milne S."/>
            <person name="Mullikin J.C."/>
            <person name="Mungall A."/>
            <person name="Plumb R."/>
            <person name="Ross M."/>
            <person name="Shownkeen R."/>
            <person name="Sims S."/>
            <person name="Waterston R.H."/>
            <person name="Wilson R.K."/>
            <person name="Hillier L.W."/>
            <person name="McPherson J.D."/>
            <person name="Marra M.A."/>
            <person name="Mardis E.R."/>
            <person name="Fulton L.A."/>
            <person name="Chinwalla A.T."/>
            <person name="Pepin K.H."/>
            <person name="Gish W.R."/>
            <person name="Chissoe S.L."/>
            <person name="Wendl M.C."/>
            <person name="Delehaunty K.D."/>
            <person name="Miner T.L."/>
            <person name="Delehaunty A."/>
            <person name="Kramer J.B."/>
            <person name="Cook L.L."/>
            <person name="Fulton R.S."/>
            <person name="Johnson D.L."/>
            <person name="Minx P.J."/>
            <person name="Clifton S.W."/>
            <person name="Hawkins T."/>
            <person name="Branscomb E."/>
            <person name="Predki P."/>
            <person name="Richardson P."/>
            <person name="Wenning S."/>
            <person name="Slezak T."/>
            <person name="Doggett N."/>
            <person name="Cheng J.F."/>
            <person name="Olsen A."/>
            <person name="Lucas S."/>
            <person name="Elkin C."/>
            <person name="Uberbacher E."/>
            <person name="Frazier M."/>
            <person name="Gibbs R.A."/>
            <person name="Muzny D.M."/>
            <person name="Scherer S.E."/>
            <person name="Bouck J.B."/>
            <person name="Sodergren E.J."/>
            <person name="Worley K.C."/>
            <person name="Rives C.M."/>
            <person name="Gorrell J.H."/>
            <person name="Metzker M.L."/>
            <person name="Naylor S.L."/>
            <person name="Kucherlapati R.S."/>
            <person name="Nelson D.L."/>
            <person name="Weinstock G.M."/>
            <person name="Sakaki Y."/>
            <person name="Fujiyama A."/>
            <person name="Hattori M."/>
            <person name="Yada T."/>
            <person name="Toyoda A."/>
            <person name="Itoh T."/>
            <person name="Kawagoe C."/>
            <person name="Watanabe H."/>
            <person name="Totoki Y."/>
            <person name="Taylor T."/>
            <person name="Weissenbach J."/>
            <person name="Heilig R."/>
            <person name="Saurin W."/>
            <person name="Artiguenave F."/>
            <person name="Brottier P."/>
            <person name="Bruls T."/>
            <person name="Pelletier E."/>
            <person name="Robert C."/>
            <person name="Wincker P."/>
            <person name="Smith D.R."/>
            <person name="Doucette-Stamm L."/>
            <person name="Rubenfield M."/>
            <person name="Weinstock K."/>
            <person name="Lee H.M."/>
            <person name="Dubois J."/>
            <person name="Rosenthal A."/>
            <person name="Platzer M."/>
            <person name="Nyakatura G."/>
            <person name="Taudien S."/>
            <person name="Rump A."/>
            <person name="Yang H."/>
            <person name="Yu J."/>
            <person name="Wang J."/>
            <person name="Huang G."/>
            <person name="Gu J."/>
            <person name="Hood L."/>
            <person name="Rowen L."/>
            <person name="Madan A."/>
            <person name="Qin S."/>
            <person name="Davis R.W."/>
            <person name="Federspiel N.A."/>
            <person name="Abola A.P."/>
            <person name="Proctor M.J."/>
            <person name="Myers R.M."/>
            <person name="Schmutz J."/>
            <person name="Dickson M."/>
            <person name="Grimwood J."/>
            <person name="Cox D.R."/>
            <person name="Olson M.V."/>
            <person name="Kaul R."/>
            <person name="Raymond C."/>
            <person name="Shimizu N."/>
            <person name="Kawasaki K."/>
            <person name="Minoshima S."/>
            <person name="Evans G.A."/>
            <person name="Athanasiou M."/>
            <person name="Schultz R."/>
            <person name="Roe B.A."/>
            <person name="Chen F."/>
            <person name="Pan H."/>
            <person name="Ramser J."/>
            <person name="Lehrach H."/>
            <person name="Reinhardt R."/>
            <person name="McCombie W.R."/>
            <person name="de la Bastide M."/>
            <person name="Dedhia N."/>
            <person name="Blocker H."/>
            <person name="Hornischer K."/>
            <person name="Nordsiek G."/>
            <person name="Agarwala R."/>
            <person name="Aravind L."/>
            <person name="Bailey J.A."/>
            <person name="Bateman A."/>
            <person name="Batzoglou S."/>
            <person name="Birney E."/>
            <person name="Bork P."/>
            <person name="Brown D.G."/>
            <person name="Burge C.B."/>
            <person name="Cerutti L."/>
            <person name="Chen H.C."/>
            <person name="Church D."/>
            <person name="Clamp M."/>
            <person name="Copley R.R."/>
            <person name="Doerks T."/>
            <person name="Eddy S.R."/>
            <person name="Eichler E.E."/>
            <person name="Furey T.S."/>
            <person name="Galagan J."/>
            <person name="Gilbert J.G."/>
            <person name="Harmon C."/>
            <person name="Hayashizaki Y."/>
            <person name="Haussler D."/>
            <person name="Hermjakob H."/>
            <person name="Hokamp K."/>
            <person name="Jang W."/>
            <person name="Johnson L.S."/>
            <person name="Jones T.A."/>
            <person name="Kasif S."/>
            <person name="Kaspryzk A."/>
            <person name="Kennedy S."/>
            <person name="Kent W.J."/>
            <person name="Kitts P."/>
            <person name="Koonin E.V."/>
            <person name="Korf I."/>
            <person name="Kulp D."/>
            <person name="Lancet D."/>
            <person name="Lowe T.M."/>
            <person name="McLysaght A."/>
            <person name="Mikkelsen T."/>
            <person name="Moran J.V."/>
            <person name="Mulder N."/>
            <person name="Pollara V.J."/>
            <person name="Ponting C.P."/>
            <person name="Schuler G."/>
            <person name="Schultz J."/>
            <person name="Slater G."/>
            <person name="Smit A.F."/>
            <person name="Stupka E."/>
            <person name="Szustakowski J."/>
            <person name="Thierry-Mieg D."/>
            <person name="Thierry-Mieg J."/>
            <person name="Wagner L."/>
            <person name="Wallis J."/>
            <person name="Wheeler R."/>
            <person name="Williams A."/>
            <person name="Wolf Y.I."/>
            <person name="Wolfe K.H."/>
            <person name="Yang S.P."/>
            <person name="Yeh R.F."/>
            <person name="Collins F."/>
            <person name="Guyer M.S."/>
            <person name="Peterson J."/>
            <person name="Felsenfeld A."/>
            <person name="Wetterstrand K.A."/>
            <person name="Patrinos A."/>
            <person name="Morgan M.J."/>
            <person name="de Jong P."/>
            <person name="Catanese J.J."/>
            <person name="Osoegawa K."/>
            <person name="Shizuya H."/>
            <person name="Choi S."/>
            <person name="Chen Y.J."/>
        </authorList>
    </citation>
    <scope>NUCLEOTIDE SEQUENCE [LARGE SCALE GENOMIC DNA]</scope>
</reference>
<dbReference type="Pfam" id="PF13841">
    <property type="entry name" value="Defensin_beta_2"/>
    <property type="match status" value="1"/>
</dbReference>
<feature type="signal peptide" evidence="9">
    <location>
        <begin position="1"/>
        <end position="22"/>
    </location>
</feature>
<keyword evidence="4 9" id="KW-0929">Antimicrobial</keyword>
<dbReference type="KEGG" id="hsa:245915"/>
<feature type="chain" id="PRO_5019618112" description="Beta-defensin" evidence="9">
    <location>
        <begin position="23"/>
        <end position="94"/>
    </location>
</feature>
<keyword evidence="6 9" id="KW-0211">Defensin</keyword>
<dbReference type="Antibodypedia" id="65140">
    <property type="antibodies" value="60 antibodies from 13 providers"/>
</dbReference>
<dbReference type="HGNC" id="HGNC:18093">
    <property type="gene designation" value="DEFB112"/>
</dbReference>
<name>A0A494C1K0_HUMAN</name>
<dbReference type="GeneTree" id="ENSGT00410000029004"/>
<comment type="function">
    <text evidence="9">Has antibacterial activity.</text>
</comment>
<evidence type="ECO:0000256" key="5">
    <source>
        <dbReference type="ARBA" id="ARBA00022729"/>
    </source>
</evidence>
<evidence type="ECO:0000313" key="11">
    <source>
        <dbReference type="Ensembl" id="ENSP00000499066.1"/>
    </source>
</evidence>
<dbReference type="OrthoDB" id="9519794at2759"/>
<dbReference type="AlphaFoldDB" id="A0A494C1K0"/>
<dbReference type="VEuPathDB" id="HostDB:ENSG00000180872"/>
<keyword evidence="3 9" id="KW-0964">Secreted</keyword>
<keyword evidence="12" id="KW-1185">Reference proteome</keyword>
<keyword evidence="8" id="KW-1015">Disulfide bond</keyword>
<dbReference type="InterPro" id="IPR025933">
    <property type="entry name" value="Beta_defensin_dom"/>
</dbReference>
<evidence type="ECO:0000256" key="6">
    <source>
        <dbReference type="ARBA" id="ARBA00022940"/>
    </source>
</evidence>
<dbReference type="CTD" id="245915"/>
<reference evidence="11 12" key="2">
    <citation type="journal article" date="2003" name="Nature">
        <title>The DNA sequence and analysis of human chromosome 6.</title>
        <authorList>
            <person name="Mungall A.J."/>
            <person name="Palmer S.A."/>
            <person name="Sims S.K."/>
            <person name="Edwards C.A."/>
            <person name="Ashurst J.L."/>
            <person name="Wilming L."/>
            <person name="Jones M.C."/>
            <person name="Horton R."/>
            <person name="Hunt S.E."/>
            <person name="Scott C.E."/>
            <person name="Gilbert J.G."/>
            <person name="Clamp M.E."/>
            <person name="Bethel G."/>
            <person name="Milne S."/>
            <person name="Ainscough R."/>
            <person name="Almeida J.P."/>
            <person name="Ambrose K.D."/>
            <person name="Andrews T.D."/>
            <person name="Ashwell R.I."/>
            <person name="Babbage A.K."/>
            <person name="Bagguley C.L."/>
            <person name="Bailey J."/>
            <person name="Banerjee R."/>
            <person name="Barker D.J."/>
            <person name="Barlow K.F."/>
            <person name="Bates K."/>
            <person name="Beare D.M."/>
            <person name="Beasley H."/>
            <person name="Beasley O."/>
            <person name="Bird C.P."/>
            <person name="Blakey S."/>
            <person name="Bray-Allen S."/>
            <person name="Brook J."/>
            <person name="Brown A.J."/>
            <person name="Brown J.Y."/>
            <person name="Burford D.C."/>
            <person name="Burrill W."/>
            <person name="Burton J."/>
            <person name="Carder C."/>
            <person name="Carter N.P."/>
            <person name="Chapman J.C."/>
            <person name="Clark S.Y."/>
            <person name="Clark G."/>
            <person name="Clee C.M."/>
            <person name="Clegg S."/>
            <person name="Cobley V."/>
            <person name="Collier R.E."/>
            <person name="Collins J.E."/>
            <person name="Colman L.K."/>
            <person name="Corby N.R."/>
            <person name="Coville G.J."/>
            <person name="Culley K.M."/>
            <person name="Dhami P."/>
            <person name="Davies J."/>
            <person name="Dunn M."/>
            <person name="Earthrowl M.E."/>
            <person name="Ellington A.E."/>
            <person name="Evans K.A."/>
            <person name="Faulkner L."/>
            <person name="Francis M.D."/>
            <person name="Frankish A."/>
            <person name="Frankland J."/>
            <person name="French L."/>
            <person name="Garner P."/>
            <person name="Garnett J."/>
            <person name="Ghori M.J."/>
            <person name="Gilby L.M."/>
            <person name="Gillson C.J."/>
            <person name="Glithero R.J."/>
            <person name="Grafham D.V."/>
            <person name="Grant M."/>
            <person name="Gribble S."/>
            <person name="Griffiths C."/>
            <person name="Griffiths M."/>
            <person name="Hall R."/>
            <person name="Halls K.S."/>
            <person name="Hammond S."/>
            <person name="Harley J.L."/>
            <person name="Hart E.A."/>
            <person name="Heath P.D."/>
            <person name="Heathcott R."/>
            <person name="Holmes S.J."/>
            <person name="Howden P.J."/>
            <person name="Howe K.L."/>
            <person name="Howell G.R."/>
            <person name="Huckle E."/>
            <person name="Humphray S.J."/>
            <person name="Humphries M.D."/>
            <person name="Hunt A.R."/>
            <person name="Johnson C.M."/>
            <person name="Joy A.A."/>
            <person name="Kay M."/>
            <person name="Keenan S.J."/>
            <person name="Kimberley A.M."/>
            <person name="King A."/>
            <person name="Laird G.K."/>
            <person name="Langford C."/>
            <person name="Lawlor S."/>
            <person name="Leongamornlert D.A."/>
            <person name="Leversha M."/>
            <person name="Lloyd C.R."/>
            <person name="Lloyd D.M."/>
            <person name="Loveland J.E."/>
            <person name="Lovell J."/>
            <person name="Martin S."/>
            <person name="Mashreghi-Mohammadi M."/>
            <person name="Maslen G.L."/>
            <person name="Matthews L."/>
            <person name="McCann O.T."/>
            <person name="McLaren S.J."/>
            <person name="McLay K."/>
            <person name="McMurray A."/>
            <person name="Moore M.J."/>
            <person name="Mullikin J.C."/>
            <person name="Niblett D."/>
            <person name="Nickerson T."/>
            <person name="Novik K.L."/>
            <person name="Oliver K."/>
            <person name="Overton-Larty E.K."/>
            <person name="Parker A."/>
            <person name="Patel R."/>
            <person name="Pearce A.V."/>
            <person name="Peck A.I."/>
            <person name="Phillimore B."/>
            <person name="Phillips S."/>
            <person name="Plumb R.W."/>
            <person name="Porter K.M."/>
            <person name="Ramsey Y."/>
            <person name="Ranby S.A."/>
            <person name="Rice C.M."/>
            <person name="Ross M.T."/>
            <person name="Searle S.M."/>
            <person name="Sehra H.K."/>
            <person name="Sheridan E."/>
            <person name="Skuce C.D."/>
            <person name="Smith S."/>
            <person name="Smith M."/>
            <person name="Spraggon L."/>
            <person name="Squares S.L."/>
            <person name="Steward C.A."/>
            <person name="Sycamore N."/>
            <person name="Tamlyn-Hall G."/>
            <person name="Tester J."/>
            <person name="Theaker A.J."/>
            <person name="Thomas D.W."/>
            <person name="Thorpe A."/>
            <person name="Tracey A."/>
            <person name="Tromans A."/>
            <person name="Tubby B."/>
            <person name="Wall M."/>
            <person name="Wallis J.M."/>
            <person name="West A.P."/>
            <person name="White S.S."/>
            <person name="Whitehead S.L."/>
            <person name="Whittaker H."/>
            <person name="Wild A."/>
            <person name="Willey D.J."/>
            <person name="Wilmer T.E."/>
            <person name="Wood J.M."/>
            <person name="Wray P.W."/>
            <person name="Wyatt J.C."/>
            <person name="Young L."/>
            <person name="Younger R.M."/>
            <person name="Bentley D.R."/>
            <person name="Coulson A."/>
            <person name="Durbin R."/>
            <person name="Hubbard T."/>
            <person name="Sulston J.E."/>
            <person name="Dunham I."/>
            <person name="Rogers J."/>
            <person name="Beck S."/>
        </authorList>
    </citation>
    <scope>NUCLEOTIDE SEQUENCE [LARGE SCALE GENOMIC DNA]</scope>
</reference>
<reference evidence="11" key="5">
    <citation type="submission" date="2025-09" db="UniProtKB">
        <authorList>
            <consortium name="Ensembl"/>
        </authorList>
    </citation>
    <scope>IDENTIFICATION</scope>
</reference>
<dbReference type="OMA" id="RISYCAR"/>
<dbReference type="MassIVE" id="A0A494C1K0"/>
<reference evidence="11 12" key="3">
    <citation type="journal article" date="2004" name="Nature">
        <title>Finishing the euchromatic sequence of the human genome.</title>
        <authorList>
            <consortium name="International Human Genome Sequencing Consortium"/>
        </authorList>
    </citation>
    <scope>NUCLEOTIDE SEQUENCE [LARGE SCALE GENOMIC DNA]</scope>
</reference>
<dbReference type="Proteomes" id="UP000005640">
    <property type="component" value="Chromosome 6"/>
</dbReference>
<evidence type="ECO:0000256" key="7">
    <source>
        <dbReference type="ARBA" id="ARBA00023022"/>
    </source>
</evidence>
<protein>
    <recommendedName>
        <fullName evidence="9">Beta-defensin</fullName>
    </recommendedName>
</protein>
<dbReference type="Bgee" id="ENSG00000180872">
    <property type="expression patterns" value="Expressed in male germ line stem cell (sensu Vertebrata) in testis and 2 other cell types or tissues"/>
</dbReference>
<accession>A0A494C1K0</accession>